<feature type="transmembrane region" description="Helical" evidence="8">
    <location>
        <begin position="570"/>
        <end position="601"/>
    </location>
</feature>
<evidence type="ECO:0000256" key="6">
    <source>
        <dbReference type="ARBA" id="ARBA00022989"/>
    </source>
</evidence>
<feature type="transmembrane region" description="Helical" evidence="8">
    <location>
        <begin position="226"/>
        <end position="255"/>
    </location>
</feature>
<feature type="transmembrane region" description="Helical" evidence="8">
    <location>
        <begin position="53"/>
        <end position="72"/>
    </location>
</feature>
<evidence type="ECO:0000256" key="4">
    <source>
        <dbReference type="ARBA" id="ARBA00022475"/>
    </source>
</evidence>
<dbReference type="Pfam" id="PF01032">
    <property type="entry name" value="FecCD"/>
    <property type="match status" value="2"/>
</dbReference>
<dbReference type="InterPro" id="IPR037294">
    <property type="entry name" value="ABC_BtuC-like"/>
</dbReference>
<reference evidence="9" key="1">
    <citation type="submission" date="2020-03" db="EMBL/GenBank/DDBJ databases">
        <title>Draft sequencing of Paenibacilllus sp. S3N08.</title>
        <authorList>
            <person name="Kim D.-U."/>
        </authorList>
    </citation>
    <scope>NUCLEOTIDE SEQUENCE</scope>
    <source>
        <strain evidence="9">S3N08</strain>
    </source>
</reference>
<feature type="transmembrane region" description="Helical" evidence="8">
    <location>
        <begin position="528"/>
        <end position="545"/>
    </location>
</feature>
<gene>
    <name evidence="9" type="ORF">G9U52_18755</name>
</gene>
<dbReference type="PANTHER" id="PTHR30472:SF37">
    <property type="entry name" value="FE(3+) DICITRATE TRANSPORT SYSTEM PERMEASE PROTEIN FECD-RELATED"/>
    <property type="match status" value="1"/>
</dbReference>
<evidence type="ECO:0000256" key="1">
    <source>
        <dbReference type="ARBA" id="ARBA00004651"/>
    </source>
</evidence>
<name>A0ABX0J6A6_9BACL</name>
<keyword evidence="4" id="KW-1003">Cell membrane</keyword>
<evidence type="ECO:0000313" key="10">
    <source>
        <dbReference type="Proteomes" id="UP001165962"/>
    </source>
</evidence>
<proteinExistence type="inferred from homology"/>
<feature type="transmembrane region" description="Helical" evidence="8">
    <location>
        <begin position="394"/>
        <end position="414"/>
    </location>
</feature>
<organism evidence="9 10">
    <name type="scientific">Paenibacillus agricola</name>
    <dbReference type="NCBI Taxonomy" id="2716264"/>
    <lineage>
        <taxon>Bacteria</taxon>
        <taxon>Bacillati</taxon>
        <taxon>Bacillota</taxon>
        <taxon>Bacilli</taxon>
        <taxon>Bacillales</taxon>
        <taxon>Paenibacillaceae</taxon>
        <taxon>Paenibacillus</taxon>
    </lineage>
</organism>
<feature type="transmembrane region" description="Helical" evidence="8">
    <location>
        <begin position="640"/>
        <end position="659"/>
    </location>
</feature>
<evidence type="ECO:0000256" key="3">
    <source>
        <dbReference type="ARBA" id="ARBA00022448"/>
    </source>
</evidence>
<dbReference type="CDD" id="cd06550">
    <property type="entry name" value="TM_ABC_iron-siderophores_like"/>
    <property type="match status" value="2"/>
</dbReference>
<keyword evidence="5 8" id="KW-0812">Transmembrane</keyword>
<feature type="transmembrane region" description="Helical" evidence="8">
    <location>
        <begin position="426"/>
        <end position="445"/>
    </location>
</feature>
<dbReference type="EMBL" id="JAAOIW010000006">
    <property type="protein sequence ID" value="NHN31880.1"/>
    <property type="molecule type" value="Genomic_DNA"/>
</dbReference>
<comment type="similarity">
    <text evidence="2">Belongs to the binding-protein-dependent transport system permease family. FecCD subfamily.</text>
</comment>
<evidence type="ECO:0000313" key="9">
    <source>
        <dbReference type="EMBL" id="NHN31880.1"/>
    </source>
</evidence>
<keyword evidence="3" id="KW-0813">Transport</keyword>
<feature type="transmembrane region" description="Helical" evidence="8">
    <location>
        <begin position="480"/>
        <end position="499"/>
    </location>
</feature>
<protein>
    <submittedName>
        <fullName evidence="9">Iron ABC transporter permease</fullName>
    </submittedName>
</protein>
<feature type="transmembrane region" description="Helical" evidence="8">
    <location>
        <begin position="84"/>
        <end position="104"/>
    </location>
</feature>
<dbReference type="Proteomes" id="UP001165962">
    <property type="component" value="Unassembled WGS sequence"/>
</dbReference>
<dbReference type="Gene3D" id="1.10.3470.10">
    <property type="entry name" value="ABC transporter involved in vitamin B12 uptake, BtuC"/>
    <property type="match status" value="2"/>
</dbReference>
<keyword evidence="7 8" id="KW-0472">Membrane</keyword>
<evidence type="ECO:0000256" key="7">
    <source>
        <dbReference type="ARBA" id="ARBA00023136"/>
    </source>
</evidence>
<feature type="transmembrane region" description="Helical" evidence="8">
    <location>
        <begin position="299"/>
        <end position="319"/>
    </location>
</feature>
<keyword evidence="10" id="KW-1185">Reference proteome</keyword>
<comment type="caution">
    <text evidence="9">The sequence shown here is derived from an EMBL/GenBank/DDBJ whole genome shotgun (WGS) entry which is preliminary data.</text>
</comment>
<feature type="transmembrane region" description="Helical" evidence="8">
    <location>
        <begin position="140"/>
        <end position="160"/>
    </location>
</feature>
<dbReference type="InterPro" id="IPR000522">
    <property type="entry name" value="ABC_transptr_permease_BtuC"/>
</dbReference>
<feature type="transmembrane region" description="Helical" evidence="8">
    <location>
        <begin position="613"/>
        <end position="634"/>
    </location>
</feature>
<evidence type="ECO:0000256" key="2">
    <source>
        <dbReference type="ARBA" id="ARBA00007935"/>
    </source>
</evidence>
<comment type="subcellular location">
    <subcellularLocation>
        <location evidence="1">Cell membrane</location>
        <topology evidence="1">Multi-pass membrane protein</topology>
    </subcellularLocation>
</comment>
<feature type="transmembrane region" description="Helical" evidence="8">
    <location>
        <begin position="110"/>
        <end position="128"/>
    </location>
</feature>
<evidence type="ECO:0000256" key="8">
    <source>
        <dbReference type="SAM" id="Phobius"/>
    </source>
</evidence>
<dbReference type="SUPFAM" id="SSF81345">
    <property type="entry name" value="ABC transporter involved in vitamin B12 uptake, BtuC"/>
    <property type="match status" value="2"/>
</dbReference>
<dbReference type="PANTHER" id="PTHR30472">
    <property type="entry name" value="FERRIC ENTEROBACTIN TRANSPORT SYSTEM PERMEASE PROTEIN"/>
    <property type="match status" value="1"/>
</dbReference>
<sequence>MLGGGLLALAALLFTSLTQGEASITVRTAIDALLYPEDIPAHHLVRGVRMPRAVMAMLAGASLAVAGALLQTVTRNPLASASTLGLNAGAFFIIVLATVFFPGIKASMPLLLALIGACGATVMSYFMAGGRKSTPIRMALAGMIVSLVLSSFTSAIQLIYENETSGLFVWGSGSLIQNDWAGVQYAWPWVLIGIAVAIVCSRALDLLELSEETSASLGQKVDYARLAALGIAILLAGVTVSVVGPIGFIGLIAPHLVRLIGLRRHRWLLPASALWGAAVLVGADTVARMFHSTLGELPAGAVTAVIGGPWLIWLAIRVIREQRSAAGSSSMSIGSMKNKLPYGLLVAIASLALILLITGSLMLGSLRLSFAEVLAIWTGGGSEFSRNIVFTLRLPRILVAAVAGAALAVAGAMMQGALRNPLADSSIVGVTAGAGAGALLLLIIWPLAPAALLPGAALAGAILAAGTVYLLAWRKGLNPLVIVLVGIAISAIGSAVIQFLVIKSGIMASGAIAWLAGSTYAKSWDTLIPLSIACAVLIPLAWLLGRRVDLLAFGDQVSIGLGLKLQRTRLITAAIGVALAAAAVASVGTVGFIGLLAPHAVRMLTGHNHRHSVVLSAIMGALLLVGADMLGKIILAPKEIPSGIVVALIGTPYLLMLMYRSAIRRQ</sequence>
<keyword evidence="6 8" id="KW-1133">Transmembrane helix</keyword>
<feature type="transmembrane region" description="Helical" evidence="8">
    <location>
        <begin position="340"/>
        <end position="363"/>
    </location>
</feature>
<feature type="transmembrane region" description="Helical" evidence="8">
    <location>
        <begin position="267"/>
        <end position="287"/>
    </location>
</feature>
<accession>A0ABX0J6A6</accession>
<evidence type="ECO:0000256" key="5">
    <source>
        <dbReference type="ARBA" id="ARBA00022692"/>
    </source>
</evidence>
<feature type="transmembrane region" description="Helical" evidence="8">
    <location>
        <begin position="451"/>
        <end position="473"/>
    </location>
</feature>